<dbReference type="InterPro" id="IPR045851">
    <property type="entry name" value="AMP-bd_C_sf"/>
</dbReference>
<evidence type="ECO:0000256" key="2">
    <source>
        <dbReference type="ARBA" id="ARBA00006432"/>
    </source>
</evidence>
<dbReference type="SUPFAM" id="SSF56801">
    <property type="entry name" value="Acetyl-CoA synthetase-like"/>
    <property type="match status" value="2"/>
</dbReference>
<evidence type="ECO:0000259" key="5">
    <source>
        <dbReference type="PROSITE" id="PS50075"/>
    </source>
</evidence>
<evidence type="ECO:0000256" key="4">
    <source>
        <dbReference type="ARBA" id="ARBA00022553"/>
    </source>
</evidence>
<dbReference type="GO" id="GO:0031177">
    <property type="term" value="F:phosphopantetheine binding"/>
    <property type="evidence" value="ECO:0007669"/>
    <property type="project" value="InterPro"/>
</dbReference>
<dbReference type="NCBIfam" id="TIGR01733">
    <property type="entry name" value="AA-adenyl-dom"/>
    <property type="match status" value="1"/>
</dbReference>
<dbReference type="Pfam" id="PF00550">
    <property type="entry name" value="PP-binding"/>
    <property type="match status" value="2"/>
</dbReference>
<evidence type="ECO:0000256" key="1">
    <source>
        <dbReference type="ARBA" id="ARBA00001957"/>
    </source>
</evidence>
<dbReference type="Gene3D" id="1.10.1200.10">
    <property type="entry name" value="ACP-like"/>
    <property type="match status" value="2"/>
</dbReference>
<dbReference type="PROSITE" id="PS50075">
    <property type="entry name" value="CARRIER"/>
    <property type="match status" value="2"/>
</dbReference>
<evidence type="ECO:0000313" key="7">
    <source>
        <dbReference type="Proteomes" id="UP000278085"/>
    </source>
</evidence>
<dbReference type="Pfam" id="PF00501">
    <property type="entry name" value="AMP-binding"/>
    <property type="match status" value="1"/>
</dbReference>
<dbReference type="AlphaFoldDB" id="A0A430HCC6"/>
<dbReference type="Gene3D" id="3.40.50.980">
    <property type="match status" value="2"/>
</dbReference>
<evidence type="ECO:0000313" key="6">
    <source>
        <dbReference type="EMBL" id="RSZ55175.1"/>
    </source>
</evidence>
<dbReference type="SMART" id="SM00823">
    <property type="entry name" value="PKS_PP"/>
    <property type="match status" value="2"/>
</dbReference>
<dbReference type="GO" id="GO:0044550">
    <property type="term" value="P:secondary metabolite biosynthetic process"/>
    <property type="evidence" value="ECO:0007669"/>
    <property type="project" value="UniProtKB-ARBA"/>
</dbReference>
<dbReference type="InterPro" id="IPR023213">
    <property type="entry name" value="CAT-like_dom_sf"/>
</dbReference>
<evidence type="ECO:0000256" key="3">
    <source>
        <dbReference type="ARBA" id="ARBA00022450"/>
    </source>
</evidence>
<dbReference type="GO" id="GO:0043041">
    <property type="term" value="P:amino acid activation for nonribosomal peptide biosynthetic process"/>
    <property type="evidence" value="ECO:0007669"/>
    <property type="project" value="TreeGrafter"/>
</dbReference>
<dbReference type="FunFam" id="3.30.300.30:FF:000010">
    <property type="entry name" value="Enterobactin synthetase component F"/>
    <property type="match status" value="2"/>
</dbReference>
<dbReference type="CDD" id="cd17652">
    <property type="entry name" value="A_NRPS_CmdD_like"/>
    <property type="match status" value="1"/>
</dbReference>
<dbReference type="PROSITE" id="PS00455">
    <property type="entry name" value="AMP_BINDING"/>
    <property type="match status" value="1"/>
</dbReference>
<proteinExistence type="inferred from homology"/>
<dbReference type="InterPro" id="IPR000873">
    <property type="entry name" value="AMP-dep_synth/lig_dom"/>
</dbReference>
<dbReference type="Gene3D" id="2.30.38.10">
    <property type="entry name" value="Luciferase, Domain 3"/>
    <property type="match status" value="1"/>
</dbReference>
<accession>A0A430HCC6</accession>
<dbReference type="Gene3D" id="3.30.559.10">
    <property type="entry name" value="Chloramphenicol acetyltransferase-like domain"/>
    <property type="match status" value="1"/>
</dbReference>
<dbReference type="SUPFAM" id="SSF47336">
    <property type="entry name" value="ACP-like"/>
    <property type="match status" value="2"/>
</dbReference>
<feature type="domain" description="Carrier" evidence="5">
    <location>
        <begin position="118"/>
        <end position="192"/>
    </location>
</feature>
<dbReference type="Pfam" id="PF13193">
    <property type="entry name" value="AMP-binding_C"/>
    <property type="match status" value="2"/>
</dbReference>
<dbReference type="PROSITE" id="PS00012">
    <property type="entry name" value="PHOSPHOPANTETHEINE"/>
    <property type="match status" value="1"/>
</dbReference>
<protein>
    <submittedName>
        <fullName evidence="6">Amino acid adenylation domain-containing protein</fullName>
    </submittedName>
</protein>
<dbReference type="RefSeq" id="WP_126077856.1">
    <property type="nucleotide sequence ID" value="NZ_RXLQ01000033.1"/>
</dbReference>
<feature type="non-terminal residue" evidence="6">
    <location>
        <position position="1"/>
    </location>
</feature>
<dbReference type="InterPro" id="IPR020806">
    <property type="entry name" value="PKS_PP-bd"/>
</dbReference>
<dbReference type="InterPro" id="IPR025110">
    <property type="entry name" value="AMP-bd_C"/>
</dbReference>
<dbReference type="PANTHER" id="PTHR45527">
    <property type="entry name" value="NONRIBOSOMAL PEPTIDE SYNTHETASE"/>
    <property type="match status" value="1"/>
</dbReference>
<dbReference type="GO" id="GO:0003824">
    <property type="term" value="F:catalytic activity"/>
    <property type="evidence" value="ECO:0007669"/>
    <property type="project" value="InterPro"/>
</dbReference>
<dbReference type="InterPro" id="IPR006162">
    <property type="entry name" value="Ppantetheine_attach_site"/>
</dbReference>
<dbReference type="PANTHER" id="PTHR45527:SF1">
    <property type="entry name" value="FATTY ACID SYNTHASE"/>
    <property type="match status" value="1"/>
</dbReference>
<comment type="caution">
    <text evidence="6">The sequence shown here is derived from an EMBL/GenBank/DDBJ whole genome shotgun (WGS) entry which is preliminary data.</text>
</comment>
<feature type="domain" description="Carrier" evidence="5">
    <location>
        <begin position="1172"/>
        <end position="1247"/>
    </location>
</feature>
<keyword evidence="7" id="KW-1185">Reference proteome</keyword>
<dbReference type="Gene3D" id="3.30.300.30">
    <property type="match status" value="2"/>
</dbReference>
<keyword evidence="4" id="KW-0597">Phosphoprotein</keyword>
<dbReference type="Proteomes" id="UP000278085">
    <property type="component" value="Unassembled WGS sequence"/>
</dbReference>
<dbReference type="FunFam" id="3.40.50.12780:FF:000012">
    <property type="entry name" value="Non-ribosomal peptide synthetase"/>
    <property type="match status" value="1"/>
</dbReference>
<dbReference type="FunFam" id="3.40.50.980:FF:000001">
    <property type="entry name" value="Non-ribosomal peptide synthetase"/>
    <property type="match status" value="1"/>
</dbReference>
<name>A0A430HCC6_9BURK</name>
<gene>
    <name evidence="6" type="ORF">EJB06_30830</name>
</gene>
<keyword evidence="3" id="KW-0596">Phosphopantetheine</keyword>
<dbReference type="OrthoDB" id="6297021at2"/>
<dbReference type="FunFam" id="1.10.1200.10:FF:000005">
    <property type="entry name" value="Nonribosomal peptide synthetase 1"/>
    <property type="match status" value="1"/>
</dbReference>
<dbReference type="Gene3D" id="3.30.559.30">
    <property type="entry name" value="Nonribosomal peptide synthetase, condensation domain"/>
    <property type="match status" value="1"/>
</dbReference>
<dbReference type="GO" id="GO:0005737">
    <property type="term" value="C:cytoplasm"/>
    <property type="evidence" value="ECO:0007669"/>
    <property type="project" value="TreeGrafter"/>
</dbReference>
<comment type="similarity">
    <text evidence="2">Belongs to the ATP-dependent AMP-binding enzyme family.</text>
</comment>
<comment type="cofactor">
    <cofactor evidence="1">
        <name>pantetheine 4'-phosphate</name>
        <dbReference type="ChEBI" id="CHEBI:47942"/>
    </cofactor>
</comment>
<dbReference type="FunFam" id="2.30.38.10:FF:000001">
    <property type="entry name" value="Non-ribosomal peptide synthetase PvdI"/>
    <property type="match status" value="1"/>
</dbReference>
<dbReference type="InterPro" id="IPR020845">
    <property type="entry name" value="AMP-binding_CS"/>
</dbReference>
<dbReference type="InterPro" id="IPR009081">
    <property type="entry name" value="PP-bd_ACP"/>
</dbReference>
<organism evidence="6 7">
    <name type="scientific">Massilia atriviolacea</name>
    <dbReference type="NCBI Taxonomy" id="2495579"/>
    <lineage>
        <taxon>Bacteria</taxon>
        <taxon>Pseudomonadati</taxon>
        <taxon>Pseudomonadota</taxon>
        <taxon>Betaproteobacteria</taxon>
        <taxon>Burkholderiales</taxon>
        <taxon>Oxalobacteraceae</taxon>
        <taxon>Telluria group</taxon>
        <taxon>Massilia</taxon>
    </lineage>
</organism>
<dbReference type="SUPFAM" id="SSF52777">
    <property type="entry name" value="CoA-dependent acyltransferases"/>
    <property type="match status" value="2"/>
</dbReference>
<dbReference type="EMBL" id="RXLQ01000033">
    <property type="protein sequence ID" value="RSZ55175.1"/>
    <property type="molecule type" value="Genomic_DNA"/>
</dbReference>
<sequence length="1279" mass="138798">DGNIDYLGRNDFQVKIRGFRIELGEIEARLTACDGVQDAVVLVREDAPGEKRLVAYLIGAGLSPASLREQLSAHLADYMIPGAFVTLDAFPLTANGKLDRKALPAPEGEAFAVNAYQAPSGPTEEVLAQVWGDVLRRERIGVNDNFFDVGGDSIRSIAIVAKAREHGLALAIVDIFKAPTIAALAALLDAREAVTEERTEVSFMNDADRARLPASVVDAYPVTMLQMGMVFHNQYEQEAGLYHEVSSHCIDLPSWQPDVMRIVLDAMGSKHPVLRTSFDLHNYSEALQLVHAEAPIPLIVTDISALDGAAQDQAVHAFLDQELKRSFDLATAPLLRIFIHVRSANKIQYTFSGHHAILDGWSVASLQTELFKQYTALCESGARSLTLAPLALTPKVSAVRERQALQSPAQRAFWSGYLAEREFSALPPAEAAEDDVARVRSIDLPDAVCLKLQALASEQEVPMRTLLLCAHMRLLATLSGKTDVTTGLVSNVRPEETDGDKVLGLFLNTLPFRQNLRPASWRDLVKATYASELDVMQHRDYPYFQLHLDNGRQPLYDIVFNYINFHVYDELDTQPEDGGLTKSFEATGYGLGVSCSYQKGRGIHLDMDAKAMPPAQVERILGYFVAILTSMANAPDSLHTAHDFMADAERSQLLHCLQGSAADWPRDELIHQLFEQHAAAQPHALAAAFGAQEISYGELNARANRLAHHLLALGVKPDDRVAICATRGIGMVAGLLGILKAGAGYVPLDPAYPADRLAFMLRDSAPVAVLTEDALAANLPSSGVPLVLLDEPQRFAHLPAANPDPAALGLTASHLAYVIYTSGSTGQPKGVMNAHRGLCNLARAQIDTFGVRADSRVLQFVSLSFDVCISEVTMALCSGASLHLAPASALLPGEPLLATLRDRRISHVSLPMAVLAALPADAQLGEVHTLIVGGEALPPALADHWSARFKLFNSYGPTEATVCATVYQCRAPNPPMVPIGRPLANNRIYILDDAGRPAPLGVTGEIHIGGVQVARGYLNRPELTAQRFIADPFSPDPEARLYKTGDLGRWLADGNIDYMGRNDFQVKLRGFRIELGEIESKLLACDGVREAVVMAREDAPGDKRLVAYLVAQDGAALAPSLLRASLSAQLADYMVPAAFVVLDALPLTPNGKLDRKALPASAEIAIAPDYVAPRNATEEQLARVWCELLRRERIGVNENFFESGGHSLLLVKMHSELSAAFPGRLAIADYFTHNSIARLAGFLDAGQGTAIRVPGAIARAETRKNRMAVQRDSRQKRTH</sequence>
<dbReference type="InterPro" id="IPR036736">
    <property type="entry name" value="ACP-like_sf"/>
</dbReference>
<dbReference type="Pfam" id="PF00668">
    <property type="entry name" value="Condensation"/>
    <property type="match status" value="1"/>
</dbReference>
<dbReference type="InterPro" id="IPR010071">
    <property type="entry name" value="AA_adenyl_dom"/>
</dbReference>
<reference evidence="6 7" key="1">
    <citation type="submission" date="2018-12" db="EMBL/GenBank/DDBJ databases">
        <authorList>
            <person name="Yang E."/>
        </authorList>
    </citation>
    <scope>NUCLEOTIDE SEQUENCE [LARGE SCALE GENOMIC DNA]</scope>
    <source>
        <strain evidence="6 7">SOD</strain>
    </source>
</reference>
<dbReference type="InterPro" id="IPR001242">
    <property type="entry name" value="Condensation_dom"/>
</dbReference>